<gene>
    <name evidence="2" type="ORF">UFOPK2969_00521</name>
</gene>
<feature type="transmembrane region" description="Helical" evidence="1">
    <location>
        <begin position="20"/>
        <end position="39"/>
    </location>
</feature>
<feature type="transmembrane region" description="Helical" evidence="1">
    <location>
        <begin position="153"/>
        <end position="172"/>
    </location>
</feature>
<evidence type="ECO:0000256" key="1">
    <source>
        <dbReference type="SAM" id="Phobius"/>
    </source>
</evidence>
<feature type="transmembrane region" description="Helical" evidence="1">
    <location>
        <begin position="212"/>
        <end position="230"/>
    </location>
</feature>
<keyword evidence="1" id="KW-0812">Transmembrane</keyword>
<feature type="transmembrane region" description="Helical" evidence="1">
    <location>
        <begin position="184"/>
        <end position="205"/>
    </location>
</feature>
<feature type="transmembrane region" description="Helical" evidence="1">
    <location>
        <begin position="242"/>
        <end position="264"/>
    </location>
</feature>
<feature type="transmembrane region" description="Helical" evidence="1">
    <location>
        <begin position="80"/>
        <end position="99"/>
    </location>
</feature>
<keyword evidence="1" id="KW-1133">Transmembrane helix</keyword>
<name>A0A6J6WU89_9ZZZZ</name>
<accession>A0A6J6WU89</accession>
<keyword evidence="1" id="KW-0472">Membrane</keyword>
<evidence type="ECO:0000313" key="2">
    <source>
        <dbReference type="EMBL" id="CAB4787699.1"/>
    </source>
</evidence>
<organism evidence="2">
    <name type="scientific">freshwater metagenome</name>
    <dbReference type="NCBI Taxonomy" id="449393"/>
    <lineage>
        <taxon>unclassified sequences</taxon>
        <taxon>metagenomes</taxon>
        <taxon>ecological metagenomes</taxon>
    </lineage>
</organism>
<feature type="transmembrane region" description="Helical" evidence="1">
    <location>
        <begin position="45"/>
        <end position="68"/>
    </location>
</feature>
<reference evidence="2" key="1">
    <citation type="submission" date="2020-05" db="EMBL/GenBank/DDBJ databases">
        <authorList>
            <person name="Chiriac C."/>
            <person name="Salcher M."/>
            <person name="Ghai R."/>
            <person name="Kavagutti S V."/>
        </authorList>
    </citation>
    <scope>NUCLEOTIDE SEQUENCE</scope>
</reference>
<proteinExistence type="predicted"/>
<dbReference type="AlphaFoldDB" id="A0A6J6WU89"/>
<dbReference type="EMBL" id="CAFAAD010000027">
    <property type="protein sequence ID" value="CAB4787699.1"/>
    <property type="molecule type" value="Genomic_DNA"/>
</dbReference>
<sequence>MAGSTTGLTPQAQRFESEHIHASSAVLLLAAIGLAIWAIGRLVNYGQGGSLVACVGLFVMAIAIVLHIDHLRFRVGRSAVVLLILGVCGIAVGNLLAALDVSGSVTWIVRGFGWVTAGAGVAMVAVHKEGQMKGALADYASGKPWTSRVTVHASFFSLITGAIGLVLFGVGLVGQDATSSRTPYVLQLVGGVLVVIGMIGHVGHLAPRIGRAAVVVTIVALLLFAANNFPDAVDPENAASHVTFWHVCVGIAGLLGVVALLLAFKKKLSTD</sequence>
<feature type="transmembrane region" description="Helical" evidence="1">
    <location>
        <begin position="105"/>
        <end position="126"/>
    </location>
</feature>
<protein>
    <submittedName>
        <fullName evidence="2">Unannotated protein</fullName>
    </submittedName>
</protein>